<feature type="transmembrane region" description="Helical" evidence="2">
    <location>
        <begin position="326"/>
        <end position="346"/>
    </location>
</feature>
<feature type="transmembrane region" description="Helical" evidence="2">
    <location>
        <begin position="106"/>
        <end position="130"/>
    </location>
</feature>
<feature type="compositionally biased region" description="Basic and acidic residues" evidence="1">
    <location>
        <begin position="241"/>
        <end position="251"/>
    </location>
</feature>
<comment type="caution">
    <text evidence="3">The sequence shown here is derived from an EMBL/GenBank/DDBJ whole genome shotgun (WGS) entry which is preliminary data.</text>
</comment>
<reference evidence="4" key="1">
    <citation type="journal article" date="2012" name="Science">
        <title>The Paleozoic origin of enzymatic lignin decomposition reconstructed from 31 fungal genomes.</title>
        <authorList>
            <person name="Floudas D."/>
            <person name="Binder M."/>
            <person name="Riley R."/>
            <person name="Barry K."/>
            <person name="Blanchette R.A."/>
            <person name="Henrissat B."/>
            <person name="Martinez A.T."/>
            <person name="Otillar R."/>
            <person name="Spatafora J.W."/>
            <person name="Yadav J.S."/>
            <person name="Aerts A."/>
            <person name="Benoit I."/>
            <person name="Boyd A."/>
            <person name="Carlson A."/>
            <person name="Copeland A."/>
            <person name="Coutinho P.M."/>
            <person name="de Vries R.P."/>
            <person name="Ferreira P."/>
            <person name="Findley K."/>
            <person name="Foster B."/>
            <person name="Gaskell J."/>
            <person name="Glotzer D."/>
            <person name="Gorecki P."/>
            <person name="Heitman J."/>
            <person name="Hesse C."/>
            <person name="Hori C."/>
            <person name="Igarashi K."/>
            <person name="Jurgens J.A."/>
            <person name="Kallen N."/>
            <person name="Kersten P."/>
            <person name="Kohler A."/>
            <person name="Kuees U."/>
            <person name="Kumar T.K.A."/>
            <person name="Kuo A."/>
            <person name="LaButti K."/>
            <person name="Larrondo L.F."/>
            <person name="Lindquist E."/>
            <person name="Ling A."/>
            <person name="Lombard V."/>
            <person name="Lucas S."/>
            <person name="Lundell T."/>
            <person name="Martin R."/>
            <person name="McLaughlin D.J."/>
            <person name="Morgenstern I."/>
            <person name="Morin E."/>
            <person name="Murat C."/>
            <person name="Nagy L.G."/>
            <person name="Nolan M."/>
            <person name="Ohm R.A."/>
            <person name="Patyshakuliyeva A."/>
            <person name="Rokas A."/>
            <person name="Ruiz-Duenas F.J."/>
            <person name="Sabat G."/>
            <person name="Salamov A."/>
            <person name="Samejima M."/>
            <person name="Schmutz J."/>
            <person name="Slot J.C."/>
            <person name="St John F."/>
            <person name="Stenlid J."/>
            <person name="Sun H."/>
            <person name="Sun S."/>
            <person name="Syed K."/>
            <person name="Tsang A."/>
            <person name="Wiebenga A."/>
            <person name="Young D."/>
            <person name="Pisabarro A."/>
            <person name="Eastwood D.C."/>
            <person name="Martin F."/>
            <person name="Cullen D."/>
            <person name="Grigoriev I.V."/>
            <person name="Hibbett D.S."/>
        </authorList>
    </citation>
    <scope>NUCLEOTIDE SEQUENCE [LARGE SCALE GENOMIC DNA]</scope>
    <source>
        <strain evidence="4">RWD-64-598 SS2</strain>
    </source>
</reference>
<evidence type="ECO:0000313" key="3">
    <source>
        <dbReference type="EMBL" id="EIW80361.1"/>
    </source>
</evidence>
<feature type="region of interest" description="Disordered" evidence="1">
    <location>
        <begin position="177"/>
        <end position="199"/>
    </location>
</feature>
<feature type="transmembrane region" description="Helical" evidence="2">
    <location>
        <begin position="67"/>
        <end position="86"/>
    </location>
</feature>
<organism evidence="3 4">
    <name type="scientific">Coniophora puteana (strain RWD-64-598)</name>
    <name type="common">Brown rot fungus</name>
    <dbReference type="NCBI Taxonomy" id="741705"/>
    <lineage>
        <taxon>Eukaryota</taxon>
        <taxon>Fungi</taxon>
        <taxon>Dikarya</taxon>
        <taxon>Basidiomycota</taxon>
        <taxon>Agaricomycotina</taxon>
        <taxon>Agaricomycetes</taxon>
        <taxon>Agaricomycetidae</taxon>
        <taxon>Boletales</taxon>
        <taxon>Coniophorineae</taxon>
        <taxon>Coniophoraceae</taxon>
        <taxon>Coniophora</taxon>
    </lineage>
</organism>
<protein>
    <submittedName>
        <fullName evidence="3">Uncharacterized protein</fullName>
    </submittedName>
</protein>
<feature type="compositionally biased region" description="Low complexity" evidence="1">
    <location>
        <begin position="219"/>
        <end position="233"/>
    </location>
</feature>
<keyword evidence="4" id="KW-1185">Reference proteome</keyword>
<evidence type="ECO:0000256" key="2">
    <source>
        <dbReference type="SAM" id="Phobius"/>
    </source>
</evidence>
<evidence type="ECO:0000256" key="1">
    <source>
        <dbReference type="SAM" id="MobiDB-lite"/>
    </source>
</evidence>
<dbReference type="KEGG" id="cput:CONPUDRAFT_137599"/>
<dbReference type="RefSeq" id="XP_007769320.1">
    <property type="nucleotide sequence ID" value="XM_007771130.1"/>
</dbReference>
<keyword evidence="2" id="KW-0472">Membrane</keyword>
<dbReference type="Proteomes" id="UP000053558">
    <property type="component" value="Unassembled WGS sequence"/>
</dbReference>
<dbReference type="AlphaFoldDB" id="A0A5M3MNZ6"/>
<evidence type="ECO:0000313" key="4">
    <source>
        <dbReference type="Proteomes" id="UP000053558"/>
    </source>
</evidence>
<name>A0A5M3MNZ6_CONPW</name>
<keyword evidence="2" id="KW-1133">Transmembrane helix</keyword>
<proteinExistence type="predicted"/>
<sequence length="372" mass="40041">MRVIMSPDPSRRGTLDYDYDAPSTGPAMGIFSPQKRRTQKQQDMIDKRAYQNSMENLVSSWQERLQLISVITTFFASMEAAMLVVTDPANDLENGEVSNLLKAANAGLLGALVMHVYAAVLSFLAAFLLIRYKLREASKFERKVEGAKVVKSPIPTGDLKFKLKGGDVEAQKYEKTLPAQNGHASQNGNAPHTPSTKRTGSILQNAHETAQTTIGITKANGTAASPPTPTTTGNGNGMARSDSDPGPDLRRGPSTGGSSSTEPIEPPLFSRDPHLEQVGPFWLRGAPSQHLLSRIHLLCIVLASAGFVLALMGILAYGWARQPREVSVFVTAILGAGILALMAVFVPDVGIEPRQTGGTGQSERDGEDVWYD</sequence>
<feature type="region of interest" description="Disordered" evidence="1">
    <location>
        <begin position="353"/>
        <end position="372"/>
    </location>
</feature>
<feature type="compositionally biased region" description="Polar residues" evidence="1">
    <location>
        <begin position="178"/>
        <end position="199"/>
    </location>
</feature>
<dbReference type="OrthoDB" id="2653987at2759"/>
<gene>
    <name evidence="3" type="ORF">CONPUDRAFT_137599</name>
</gene>
<dbReference type="GeneID" id="19201049"/>
<dbReference type="EMBL" id="JH711579">
    <property type="protein sequence ID" value="EIW80361.1"/>
    <property type="molecule type" value="Genomic_DNA"/>
</dbReference>
<feature type="transmembrane region" description="Helical" evidence="2">
    <location>
        <begin position="297"/>
        <end position="320"/>
    </location>
</feature>
<keyword evidence="2" id="KW-0812">Transmembrane</keyword>
<feature type="region of interest" description="Disordered" evidence="1">
    <location>
        <begin position="216"/>
        <end position="271"/>
    </location>
</feature>
<accession>A0A5M3MNZ6</accession>